<sequence>MMTQLITVVACTRVLRGGVHRPIRSHCMAFDATPGPPATLLPRSLDKLGEYRVVVAGQLTADQLDKIRKLHVIRGSKVEGLLRFYVDQNHLYQNVKVSVGSASTTSEPNIDDTLFDFVEDEASNLVQRVDEDQARVGAASDLDVASTPEDENEVIERSIVFVNTVSKGNDNLPSVSELPPRRCIPWATIFGTKFVYFFS</sequence>
<dbReference type="EMBL" id="NBNE01000792">
    <property type="protein sequence ID" value="OWZ17210.1"/>
    <property type="molecule type" value="Genomic_DNA"/>
</dbReference>
<evidence type="ECO:0000313" key="3">
    <source>
        <dbReference type="Proteomes" id="UP000198211"/>
    </source>
</evidence>
<dbReference type="InterPro" id="IPR046700">
    <property type="entry name" value="DUF6570"/>
</dbReference>
<evidence type="ECO:0000313" key="2">
    <source>
        <dbReference type="EMBL" id="OWZ17210.1"/>
    </source>
</evidence>
<evidence type="ECO:0000259" key="1">
    <source>
        <dbReference type="Pfam" id="PF20209"/>
    </source>
</evidence>
<feature type="domain" description="DUF6570" evidence="1">
    <location>
        <begin position="1"/>
        <end position="98"/>
    </location>
</feature>
<name>A0A225WK36_9STRA</name>
<protein>
    <recommendedName>
        <fullName evidence="1">DUF6570 domain-containing protein</fullName>
    </recommendedName>
</protein>
<gene>
    <name evidence="2" type="ORF">PHMEG_0008883</name>
</gene>
<organism evidence="2 3">
    <name type="scientific">Phytophthora megakarya</name>
    <dbReference type="NCBI Taxonomy" id="4795"/>
    <lineage>
        <taxon>Eukaryota</taxon>
        <taxon>Sar</taxon>
        <taxon>Stramenopiles</taxon>
        <taxon>Oomycota</taxon>
        <taxon>Peronosporomycetes</taxon>
        <taxon>Peronosporales</taxon>
        <taxon>Peronosporaceae</taxon>
        <taxon>Phytophthora</taxon>
    </lineage>
</organism>
<dbReference type="OrthoDB" id="128561at2759"/>
<dbReference type="Proteomes" id="UP000198211">
    <property type="component" value="Unassembled WGS sequence"/>
</dbReference>
<comment type="caution">
    <text evidence="2">The sequence shown here is derived from an EMBL/GenBank/DDBJ whole genome shotgun (WGS) entry which is preliminary data.</text>
</comment>
<dbReference type="AlphaFoldDB" id="A0A225WK36"/>
<accession>A0A225WK36</accession>
<dbReference type="Pfam" id="PF20209">
    <property type="entry name" value="DUF6570"/>
    <property type="match status" value="1"/>
</dbReference>
<keyword evidence="3" id="KW-1185">Reference proteome</keyword>
<reference evidence="3" key="1">
    <citation type="submission" date="2017-03" db="EMBL/GenBank/DDBJ databases">
        <title>Phytopthora megakarya and P. palmivora, two closely related causual agents of cacao black pod achieved similar genome size and gene model numbers by different mechanisms.</title>
        <authorList>
            <person name="Ali S."/>
            <person name="Shao J."/>
            <person name="Larry D.J."/>
            <person name="Kronmiller B."/>
            <person name="Shen D."/>
            <person name="Strem M.D."/>
            <person name="Melnick R.L."/>
            <person name="Guiltinan M.J."/>
            <person name="Tyler B.M."/>
            <person name="Meinhardt L.W."/>
            <person name="Bailey B.A."/>
        </authorList>
    </citation>
    <scope>NUCLEOTIDE SEQUENCE [LARGE SCALE GENOMIC DNA]</scope>
    <source>
        <strain evidence="3">zdho120</strain>
    </source>
</reference>
<proteinExistence type="predicted"/>